<dbReference type="AlphaFoldDB" id="A0A510HNY9"/>
<dbReference type="Gene3D" id="3.40.50.410">
    <property type="entry name" value="von Willebrand factor, type A domain"/>
    <property type="match status" value="1"/>
</dbReference>
<dbReference type="InterPro" id="IPR036465">
    <property type="entry name" value="vWFA_dom_sf"/>
</dbReference>
<accession>A0A510HNY9</accession>
<dbReference type="Proteomes" id="UP000318065">
    <property type="component" value="Chromosome"/>
</dbReference>
<evidence type="ECO:0000313" key="3">
    <source>
        <dbReference type="Proteomes" id="UP000318065"/>
    </source>
</evidence>
<dbReference type="PANTHER" id="PTHR39338">
    <property type="entry name" value="BLL5662 PROTEIN-RELATED"/>
    <property type="match status" value="1"/>
</dbReference>
<name>A0A510HNY9_9ACTN</name>
<dbReference type="InterPro" id="IPR008912">
    <property type="entry name" value="Uncharacterised_CoxE"/>
</dbReference>
<dbReference type="RefSeq" id="WP_197735467.1">
    <property type="nucleotide sequence ID" value="NZ_AP019791.1"/>
</dbReference>
<sequence>MAEEEPAPRMVAAAVAFGRVLRGAGLSVGTERLVGFARALEELDVGRREDVYWAGRVTLTSRPEDVEVYDRAFEVFWERGAEGAPPRRREAELRIPEPEDSVMPAKETVEPDERGEEAVGLRYSPVEVLRKKDFALYSPEEFAELQRLLADLRLSGALRRTRRLEPARRGRHDPRRTMRSAMRTGGETVRHRFRRAKDQPRRVVLLCDVSGSMAPYSRALLRFLHAGVISGGRFEAFSVGTRLTRITRELSTRDPDRALRQAAGAVRDLSGGTRLGDALKEFVDRWGQRGMARGAVVVILSDGWDRGDVAVLAEQMRRIRRLAYRVIWVNPLKAAPGYRPLAAGMAAALPYVDVFLSGHNFESLEELARAVAAAAENGRR</sequence>
<dbReference type="PANTHER" id="PTHR39338:SF6">
    <property type="entry name" value="BLL5662 PROTEIN"/>
    <property type="match status" value="1"/>
</dbReference>
<dbReference type="SMART" id="SM00327">
    <property type="entry name" value="VWA"/>
    <property type="match status" value="1"/>
</dbReference>
<feature type="domain" description="VWFA" evidence="1">
    <location>
        <begin position="200"/>
        <end position="368"/>
    </location>
</feature>
<protein>
    <submittedName>
        <fullName evidence="2">VWA domain-containing protein</fullName>
    </submittedName>
</protein>
<dbReference type="InterPro" id="IPR002035">
    <property type="entry name" value="VWF_A"/>
</dbReference>
<dbReference type="Pfam" id="PF05762">
    <property type="entry name" value="VWA_CoxE"/>
    <property type="match status" value="1"/>
</dbReference>
<dbReference type="EMBL" id="AP019791">
    <property type="protein sequence ID" value="BBL80367.1"/>
    <property type="molecule type" value="Genomic_DNA"/>
</dbReference>
<dbReference type="CDD" id="cd00198">
    <property type="entry name" value="vWFA"/>
    <property type="match status" value="1"/>
</dbReference>
<proteinExistence type="predicted"/>
<gene>
    <name evidence="2" type="ORF">RxyAA322_22210</name>
</gene>
<dbReference type="PIRSF" id="PIRSF010256">
    <property type="entry name" value="CoxE_vWa"/>
    <property type="match status" value="1"/>
</dbReference>
<evidence type="ECO:0000313" key="2">
    <source>
        <dbReference type="EMBL" id="BBL80367.1"/>
    </source>
</evidence>
<dbReference type="InterPro" id="IPR011195">
    <property type="entry name" value="UCP010256"/>
</dbReference>
<keyword evidence="3" id="KW-1185">Reference proteome</keyword>
<reference evidence="2" key="1">
    <citation type="journal article" date="2019" name="Microbiol. Resour. Announc.">
        <title>Complete Genome Sequence of Rubrobacter xylanophilus Strain AA3-22, Isolated from Arima Onsen in Japan.</title>
        <authorList>
            <person name="Tomariguchi N."/>
            <person name="Miyazaki K."/>
        </authorList>
    </citation>
    <scope>NUCLEOTIDE SEQUENCE [LARGE SCALE GENOMIC DNA]</scope>
    <source>
        <strain evidence="2">AA3-22</strain>
    </source>
</reference>
<organism evidence="2 3">
    <name type="scientific">Rubrobacter xylanophilus</name>
    <dbReference type="NCBI Taxonomy" id="49319"/>
    <lineage>
        <taxon>Bacteria</taxon>
        <taxon>Bacillati</taxon>
        <taxon>Actinomycetota</taxon>
        <taxon>Rubrobacteria</taxon>
        <taxon>Rubrobacterales</taxon>
        <taxon>Rubrobacteraceae</taxon>
        <taxon>Rubrobacter</taxon>
    </lineage>
</organism>
<evidence type="ECO:0000259" key="1">
    <source>
        <dbReference type="SMART" id="SM00327"/>
    </source>
</evidence>
<dbReference type="SUPFAM" id="SSF53300">
    <property type="entry name" value="vWA-like"/>
    <property type="match status" value="1"/>
</dbReference>